<dbReference type="SUPFAM" id="SSF52047">
    <property type="entry name" value="RNI-like"/>
    <property type="match status" value="1"/>
</dbReference>
<dbReference type="GO" id="GO:0005096">
    <property type="term" value="F:GTPase activator activity"/>
    <property type="evidence" value="ECO:0007669"/>
    <property type="project" value="InterPro"/>
</dbReference>
<sequence length="529" mass="58168">MGSRRLGLSQSTGFCYCTADGIHGYGYRPDVSPSKPYLLIISTLPDDGDRSANSPSLIITSVGGQDDKTRPSSLDSCSTHGAEYWASLIRQSYGALYSGGTLDTECLKAPRRRRAGRYDMESRETGSAGHDGIETAPLSHLELGVFCIQVTPNRTYQQVIKYERDIVLLRKAIQARQKAEEQARAEARHHTEWNQRVLRQGPWDGVKDPLPLTGAPALPMPVTISDEESLAAFFNHLSVGDSHDTLIPVLVASPRSLRSSPQKVLFGRLTFARVLVPPNISQLMISLESNNFIRHFLLGNNMIGPVGARLISDFVLAHPDRMETWYLAGNCIDLAGFERLVSAWTTSTSITNIWLKRNPLGPIASTALSESITKTLKLRTLDLDQTELGDGGVAHLFSLLANHHSPTSLRHIYLNAVGIGYSACKSLADYLSSPHCTLDFAPENLGIRYNYLGDDVVDSVKVLVSSCETLRMLELGTTGMTRSALESISEEVVKSETLVVFAPKSVYNKVSTRVKLSVNERIKENVRQP</sequence>
<dbReference type="PANTHER" id="PTHR46761">
    <property type="entry name" value="RAN GTPASE-ACTIVATING PROTEIN 1"/>
    <property type="match status" value="1"/>
</dbReference>
<keyword evidence="2" id="KW-1185">Reference proteome</keyword>
<dbReference type="RefSeq" id="XP_037162706.1">
    <property type="nucleotide sequence ID" value="XM_037310473.1"/>
</dbReference>
<reference evidence="1 2" key="1">
    <citation type="journal article" date="2020" name="Genomics">
        <title>Complete, high-quality genomes from long-read metagenomic sequencing of two wolf lichen thalli reveals enigmatic genome architecture.</title>
        <authorList>
            <person name="McKenzie S.K."/>
            <person name="Walston R.F."/>
            <person name="Allen J.L."/>
        </authorList>
    </citation>
    <scope>NUCLEOTIDE SEQUENCE [LARGE SCALE GENOMIC DNA]</scope>
    <source>
        <strain evidence="1">WasteWater2</strain>
    </source>
</reference>
<dbReference type="SMART" id="SM00368">
    <property type="entry name" value="LRR_RI"/>
    <property type="match status" value="4"/>
</dbReference>
<comment type="caution">
    <text evidence="1">The sequence shown here is derived from an EMBL/GenBank/DDBJ whole genome shotgun (WGS) entry which is preliminary data.</text>
</comment>
<evidence type="ECO:0008006" key="3">
    <source>
        <dbReference type="Google" id="ProtNLM"/>
    </source>
</evidence>
<proteinExistence type="predicted"/>
<dbReference type="GeneID" id="59290230"/>
<dbReference type="InterPro" id="IPR032675">
    <property type="entry name" value="LRR_dom_sf"/>
</dbReference>
<dbReference type="Gene3D" id="3.80.10.10">
    <property type="entry name" value="Ribonuclease Inhibitor"/>
    <property type="match status" value="1"/>
</dbReference>
<gene>
    <name evidence="1" type="ORF">HO173_008575</name>
</gene>
<dbReference type="InterPro" id="IPR045203">
    <property type="entry name" value="RanGAP1/2"/>
</dbReference>
<name>A0A8H6FRA2_9LECA</name>
<dbReference type="AlphaFoldDB" id="A0A8H6FRA2"/>
<accession>A0A8H6FRA2</accession>
<dbReference type="PANTHER" id="PTHR46761:SF2">
    <property type="entry name" value="RAN GTPASE-ACTIVATING PROTEIN 1"/>
    <property type="match status" value="1"/>
</dbReference>
<dbReference type="OrthoDB" id="333024at2759"/>
<organism evidence="1 2">
    <name type="scientific">Letharia columbiana</name>
    <dbReference type="NCBI Taxonomy" id="112416"/>
    <lineage>
        <taxon>Eukaryota</taxon>
        <taxon>Fungi</taxon>
        <taxon>Dikarya</taxon>
        <taxon>Ascomycota</taxon>
        <taxon>Pezizomycotina</taxon>
        <taxon>Lecanoromycetes</taxon>
        <taxon>OSLEUM clade</taxon>
        <taxon>Lecanoromycetidae</taxon>
        <taxon>Lecanorales</taxon>
        <taxon>Lecanorineae</taxon>
        <taxon>Parmeliaceae</taxon>
        <taxon>Letharia</taxon>
    </lineage>
</organism>
<evidence type="ECO:0000313" key="1">
    <source>
        <dbReference type="EMBL" id="KAF6233284.1"/>
    </source>
</evidence>
<dbReference type="EMBL" id="JACCJC010000040">
    <property type="protein sequence ID" value="KAF6233284.1"/>
    <property type="molecule type" value="Genomic_DNA"/>
</dbReference>
<dbReference type="Proteomes" id="UP000578531">
    <property type="component" value="Unassembled WGS sequence"/>
</dbReference>
<protein>
    <recommendedName>
        <fullName evidence="3">RNI-like protein</fullName>
    </recommendedName>
</protein>
<evidence type="ECO:0000313" key="2">
    <source>
        <dbReference type="Proteomes" id="UP000578531"/>
    </source>
</evidence>